<evidence type="ECO:0000256" key="2">
    <source>
        <dbReference type="ARBA" id="ARBA00022670"/>
    </source>
</evidence>
<dbReference type="FunFam" id="3.30.830.10:FF:000005">
    <property type="entry name" value="nardilysin isoform X1"/>
    <property type="match status" value="1"/>
</dbReference>
<dbReference type="SUPFAM" id="SSF63411">
    <property type="entry name" value="LuxS/MPP-like metallohydrolase"/>
    <property type="match status" value="2"/>
</dbReference>
<evidence type="ECO:0000313" key="8">
    <source>
        <dbReference type="EMBL" id="KAK9944599.1"/>
    </source>
</evidence>
<dbReference type="InterPro" id="IPR011249">
    <property type="entry name" value="Metalloenz_LuxS/M16"/>
</dbReference>
<reference evidence="8 9" key="1">
    <citation type="journal article" date="2023" name="G3 (Bethesda)">
        <title>A chromosome-length genome assembly and annotation of blackberry (Rubus argutus, cv. 'Hillquist').</title>
        <authorList>
            <person name="Bruna T."/>
            <person name="Aryal R."/>
            <person name="Dudchenko O."/>
            <person name="Sargent D.J."/>
            <person name="Mead D."/>
            <person name="Buti M."/>
            <person name="Cavallini A."/>
            <person name="Hytonen T."/>
            <person name="Andres J."/>
            <person name="Pham M."/>
            <person name="Weisz D."/>
            <person name="Mascagni F."/>
            <person name="Usai G."/>
            <person name="Natali L."/>
            <person name="Bassil N."/>
            <person name="Fernandez G.E."/>
            <person name="Lomsadze A."/>
            <person name="Armour M."/>
            <person name="Olukolu B."/>
            <person name="Poorten T."/>
            <person name="Britton C."/>
            <person name="Davik J."/>
            <person name="Ashrafi H."/>
            <person name="Aiden E.L."/>
            <person name="Borodovsky M."/>
            <person name="Worthington M."/>
        </authorList>
    </citation>
    <scope>NUCLEOTIDE SEQUENCE [LARGE SCALE GENOMIC DNA]</scope>
    <source>
        <strain evidence="8">PI 553951</strain>
    </source>
</reference>
<proteinExistence type="inferred from homology"/>
<dbReference type="InterPro" id="IPR007863">
    <property type="entry name" value="Peptidase_M16_C"/>
</dbReference>
<dbReference type="GO" id="GO:0046872">
    <property type="term" value="F:metal ion binding"/>
    <property type="evidence" value="ECO:0007669"/>
    <property type="project" value="UniProtKB-KW"/>
</dbReference>
<keyword evidence="6" id="KW-0482">Metalloprotease</keyword>
<gene>
    <name evidence="8" type="ORF">M0R45_010160</name>
</gene>
<name>A0AAW1Y6L3_RUBAR</name>
<comment type="similarity">
    <text evidence="1">Belongs to the peptidase M16 family.</text>
</comment>
<dbReference type="InterPro" id="IPR001357">
    <property type="entry name" value="BRCT_dom"/>
</dbReference>
<dbReference type="Proteomes" id="UP001457282">
    <property type="component" value="Unassembled WGS sequence"/>
</dbReference>
<evidence type="ECO:0000256" key="4">
    <source>
        <dbReference type="ARBA" id="ARBA00022801"/>
    </source>
</evidence>
<dbReference type="GO" id="GO:0005829">
    <property type="term" value="C:cytosol"/>
    <property type="evidence" value="ECO:0007669"/>
    <property type="project" value="TreeGrafter"/>
</dbReference>
<dbReference type="PANTHER" id="PTHR43690:SF18">
    <property type="entry name" value="INSULIN-DEGRADING ENZYME-RELATED"/>
    <property type="match status" value="1"/>
</dbReference>
<protein>
    <recommendedName>
        <fullName evidence="7">BRCT domain-containing protein</fullName>
    </recommendedName>
</protein>
<organism evidence="8 9">
    <name type="scientific">Rubus argutus</name>
    <name type="common">Southern blackberry</name>
    <dbReference type="NCBI Taxonomy" id="59490"/>
    <lineage>
        <taxon>Eukaryota</taxon>
        <taxon>Viridiplantae</taxon>
        <taxon>Streptophyta</taxon>
        <taxon>Embryophyta</taxon>
        <taxon>Tracheophyta</taxon>
        <taxon>Spermatophyta</taxon>
        <taxon>Magnoliopsida</taxon>
        <taxon>eudicotyledons</taxon>
        <taxon>Gunneridae</taxon>
        <taxon>Pentapetalae</taxon>
        <taxon>rosids</taxon>
        <taxon>fabids</taxon>
        <taxon>Rosales</taxon>
        <taxon>Rosaceae</taxon>
        <taxon>Rosoideae</taxon>
        <taxon>Rosoideae incertae sedis</taxon>
        <taxon>Rubus</taxon>
    </lineage>
</organism>
<sequence length="268" mass="31186">MGRELHAIDSEFNRVLQDDFCRLLQLQGHTSSPGHPFKKFSWGNKKSLDDEKEKGINLWEQILKLNSDYYHGGLMKLVVIGGESLNVLEQLEAVEDVHILHLAWTLPCLDRHYLNKPDDYLMHLLGHEGRGSLHFCLKARGWVTSLDTCLGGMDCSSVAYVFCVVIYLTDSGLDKIFEIIELVYQYIKLLRQARPKEWIFRERQDIGNMQFRFVEVQSQVDFASGLAENLLRYAPEHVIYGDYAYESWDEGIDRICSWFLQTRNMRVM</sequence>
<comment type="caution">
    <text evidence="8">The sequence shown here is derived from an EMBL/GenBank/DDBJ whole genome shotgun (WGS) entry which is preliminary data.</text>
</comment>
<evidence type="ECO:0000259" key="7">
    <source>
        <dbReference type="PROSITE" id="PS50172"/>
    </source>
</evidence>
<keyword evidence="2" id="KW-0645">Protease</keyword>
<dbReference type="EMBL" id="JBEDUW010000002">
    <property type="protein sequence ID" value="KAK9944599.1"/>
    <property type="molecule type" value="Genomic_DNA"/>
</dbReference>
<evidence type="ECO:0000256" key="1">
    <source>
        <dbReference type="ARBA" id="ARBA00007261"/>
    </source>
</evidence>
<accession>A0AAW1Y6L3</accession>
<dbReference type="InterPro" id="IPR050626">
    <property type="entry name" value="Peptidase_M16"/>
</dbReference>
<dbReference type="InterPro" id="IPR032632">
    <property type="entry name" value="Peptidase_M16_M"/>
</dbReference>
<keyword evidence="3" id="KW-0479">Metal-binding</keyword>
<dbReference type="Pfam" id="PF05193">
    <property type="entry name" value="Peptidase_M16_C"/>
    <property type="match status" value="1"/>
</dbReference>
<feature type="domain" description="BRCT" evidence="7">
    <location>
        <begin position="77"/>
        <end position="122"/>
    </location>
</feature>
<keyword evidence="5" id="KW-0862">Zinc</keyword>
<dbReference type="PROSITE" id="PS50172">
    <property type="entry name" value="BRCT"/>
    <property type="match status" value="1"/>
</dbReference>
<dbReference type="GO" id="GO:0008237">
    <property type="term" value="F:metallopeptidase activity"/>
    <property type="evidence" value="ECO:0007669"/>
    <property type="project" value="UniProtKB-KW"/>
</dbReference>
<keyword evidence="9" id="KW-1185">Reference proteome</keyword>
<dbReference type="PANTHER" id="PTHR43690">
    <property type="entry name" value="NARDILYSIN"/>
    <property type="match status" value="1"/>
</dbReference>
<evidence type="ECO:0000256" key="3">
    <source>
        <dbReference type="ARBA" id="ARBA00022723"/>
    </source>
</evidence>
<evidence type="ECO:0000313" key="9">
    <source>
        <dbReference type="Proteomes" id="UP001457282"/>
    </source>
</evidence>
<evidence type="ECO:0000256" key="6">
    <source>
        <dbReference type="ARBA" id="ARBA00023049"/>
    </source>
</evidence>
<evidence type="ECO:0000256" key="5">
    <source>
        <dbReference type="ARBA" id="ARBA00022833"/>
    </source>
</evidence>
<dbReference type="GO" id="GO:0006508">
    <property type="term" value="P:proteolysis"/>
    <property type="evidence" value="ECO:0007669"/>
    <property type="project" value="UniProtKB-KW"/>
</dbReference>
<keyword evidence="4" id="KW-0378">Hydrolase</keyword>
<dbReference type="Gene3D" id="3.30.830.10">
    <property type="entry name" value="Metalloenzyme, LuxS/M16 peptidase-like"/>
    <property type="match status" value="2"/>
</dbReference>
<dbReference type="AlphaFoldDB" id="A0AAW1Y6L3"/>
<dbReference type="Pfam" id="PF16187">
    <property type="entry name" value="Peptidase_M16_M"/>
    <property type="match status" value="1"/>
</dbReference>